<comment type="function">
    <text evidence="3">It is also responsible for the non-negligible production of methylglyoxal a reactive cytotoxic side-product that modifies and can alter proteins, DNA and lipids.</text>
</comment>
<feature type="region of interest" description="Disordered" evidence="13">
    <location>
        <begin position="123"/>
        <end position="182"/>
    </location>
</feature>
<dbReference type="PROSITE" id="PS51440">
    <property type="entry name" value="TIM_2"/>
    <property type="match status" value="1"/>
</dbReference>
<dbReference type="Pfam" id="PF00121">
    <property type="entry name" value="TIM"/>
    <property type="match status" value="1"/>
</dbReference>
<comment type="caution">
    <text evidence="14">The sequence shown here is derived from an EMBL/GenBank/DDBJ whole genome shotgun (WGS) entry which is preliminary data.</text>
</comment>
<dbReference type="Proteomes" id="UP001266305">
    <property type="component" value="Unassembled WGS sequence"/>
</dbReference>
<dbReference type="NCBIfam" id="TIGR00419">
    <property type="entry name" value="tim"/>
    <property type="match status" value="1"/>
</dbReference>
<evidence type="ECO:0000313" key="14">
    <source>
        <dbReference type="EMBL" id="KAK2101543.1"/>
    </source>
</evidence>
<keyword evidence="15" id="KW-1185">Reference proteome</keyword>
<gene>
    <name evidence="14" type="ORF">P7K49_019209</name>
</gene>
<organism evidence="14 15">
    <name type="scientific">Saguinus oedipus</name>
    <name type="common">Cotton-top tamarin</name>
    <name type="synonym">Oedipomidas oedipus</name>
    <dbReference type="NCBI Taxonomy" id="9490"/>
    <lineage>
        <taxon>Eukaryota</taxon>
        <taxon>Metazoa</taxon>
        <taxon>Chordata</taxon>
        <taxon>Craniata</taxon>
        <taxon>Vertebrata</taxon>
        <taxon>Euteleostomi</taxon>
        <taxon>Mammalia</taxon>
        <taxon>Eutheria</taxon>
        <taxon>Euarchontoglires</taxon>
        <taxon>Primates</taxon>
        <taxon>Haplorrhini</taxon>
        <taxon>Platyrrhini</taxon>
        <taxon>Cebidae</taxon>
        <taxon>Callitrichinae</taxon>
        <taxon>Saguinus</taxon>
    </lineage>
</organism>
<dbReference type="CDD" id="cd00311">
    <property type="entry name" value="TIM"/>
    <property type="match status" value="1"/>
</dbReference>
<evidence type="ECO:0000256" key="8">
    <source>
        <dbReference type="ARBA" id="ARBA00023074"/>
    </source>
</evidence>
<dbReference type="InterPro" id="IPR020861">
    <property type="entry name" value="Triosephosphate_isomerase_AS"/>
</dbReference>
<name>A0ABQ9UYI9_SAGOE</name>
<dbReference type="EC" id="4.2.3.3" evidence="6"/>
<evidence type="ECO:0000256" key="6">
    <source>
        <dbReference type="ARBA" id="ARBA00013032"/>
    </source>
</evidence>
<dbReference type="Gene3D" id="3.20.20.70">
    <property type="entry name" value="Aldolase class I"/>
    <property type="match status" value="1"/>
</dbReference>
<dbReference type="InterPro" id="IPR022896">
    <property type="entry name" value="TrioseP_Isoase_bac/euk"/>
</dbReference>
<evidence type="ECO:0000256" key="5">
    <source>
        <dbReference type="ARBA" id="ARBA00011738"/>
    </source>
</evidence>
<dbReference type="InterPro" id="IPR035990">
    <property type="entry name" value="TIM_sf"/>
</dbReference>
<evidence type="ECO:0000256" key="2">
    <source>
        <dbReference type="ARBA" id="ARBA00002041"/>
    </source>
</evidence>
<evidence type="ECO:0000256" key="13">
    <source>
        <dbReference type="SAM" id="MobiDB-lite"/>
    </source>
</evidence>
<dbReference type="InterPro" id="IPR000652">
    <property type="entry name" value="Triosephosphate_isomerase"/>
</dbReference>
<protein>
    <recommendedName>
        <fullName evidence="6">methylglyoxal synthase</fullName>
        <ecNumber evidence="6">4.2.3.3</ecNumber>
    </recommendedName>
    <alternativeName>
        <fullName evidence="12">Methylglyoxal synthase</fullName>
    </alternativeName>
</protein>
<evidence type="ECO:0000256" key="1">
    <source>
        <dbReference type="ARBA" id="ARBA00000726"/>
    </source>
</evidence>
<sequence length="467" mass="50232">MEQEGDRRGQPPVCKETLLLPLPLESTVLCFSVSPCPAPCLSPTLSLPCPSLENAKIHDAGLHSSVVLELLGNRGWVGKWSRMERGPLCPSERFGPRAKLPQASSAEPLLAPWGTEVAKRELTGVAMSQKPRNRGRGDRAPDAPRTLPTRRGNVRTVPRRAAAGWRQEGGRGAGLRGTGRAMAEDGEEAEFHFAALYISGQWPRLRADTDLQCLGSSAMAPSRKFFVGGNWKMNGRKQNLGELIGTLNAAKVPADTEVVCAPPTAYIDFTRQKLDPKIAVAAQNCYKVSNGAFTGEISPGMIKDCGATWVVLGHSERRHVFGESDELIGQKVAHALAEGLGVIACIGEKLDEREAGITEKVVFEQTKVIADNVKDWSKVVLAYEPVWAIGTGKTATPQQAQEVHEKLRGWLKSNVSDAVAQSTRIIYGGSVTGATCKELASQPDVDGFLVGGASLKPEFVDIISAKQ</sequence>
<evidence type="ECO:0000313" key="15">
    <source>
        <dbReference type="Proteomes" id="UP001266305"/>
    </source>
</evidence>
<evidence type="ECO:0000256" key="7">
    <source>
        <dbReference type="ARBA" id="ARBA00022481"/>
    </source>
</evidence>
<comment type="function">
    <text evidence="2">Triosephosphate isomerase is an extremely efficient metabolic enzyme that catalyzes the interconversion between dihydroxyacetone phosphate (DHAP) and D-glyceraldehyde-3-phosphate (G3P) in glycolysis and gluconeogenesis.</text>
</comment>
<reference evidence="14 15" key="1">
    <citation type="submission" date="2023-05" db="EMBL/GenBank/DDBJ databases">
        <title>B98-5 Cell Line De Novo Hybrid Assembly: An Optical Mapping Approach.</title>
        <authorList>
            <person name="Kananen K."/>
            <person name="Auerbach J.A."/>
            <person name="Kautto E."/>
            <person name="Blachly J.S."/>
        </authorList>
    </citation>
    <scope>NUCLEOTIDE SEQUENCE [LARGE SCALE GENOMIC DNA]</scope>
    <source>
        <strain evidence="14">B95-8</strain>
        <tissue evidence="14">Cell line</tissue>
    </source>
</reference>
<comment type="catalytic activity">
    <reaction evidence="1">
        <text>dihydroxyacetone phosphate = methylglyoxal + phosphate</text>
        <dbReference type="Rhea" id="RHEA:17937"/>
        <dbReference type="ChEBI" id="CHEBI:17158"/>
        <dbReference type="ChEBI" id="CHEBI:43474"/>
        <dbReference type="ChEBI" id="CHEBI:57642"/>
        <dbReference type="EC" id="4.2.3.3"/>
    </reaction>
</comment>
<evidence type="ECO:0000256" key="4">
    <source>
        <dbReference type="ARBA" id="ARBA00007422"/>
    </source>
</evidence>
<evidence type="ECO:0000256" key="9">
    <source>
        <dbReference type="ARBA" id="ARBA00023235"/>
    </source>
</evidence>
<comment type="similarity">
    <text evidence="4">Belongs to the triosephosphate isomerase family.</text>
</comment>
<accession>A0ABQ9UYI9</accession>
<dbReference type="InterPro" id="IPR013785">
    <property type="entry name" value="Aldolase_TIM"/>
</dbReference>
<proteinExistence type="inferred from homology"/>
<evidence type="ECO:0000256" key="10">
    <source>
        <dbReference type="ARBA" id="ARBA00023239"/>
    </source>
</evidence>
<keyword evidence="7" id="KW-0488">Methylation</keyword>
<dbReference type="HAMAP" id="MF_00147_B">
    <property type="entry name" value="TIM_B"/>
    <property type="match status" value="1"/>
</dbReference>
<dbReference type="EMBL" id="JASSZA010000009">
    <property type="protein sequence ID" value="KAK2101543.1"/>
    <property type="molecule type" value="Genomic_DNA"/>
</dbReference>
<keyword evidence="9" id="KW-0413">Isomerase</keyword>
<keyword evidence="10" id="KW-0456">Lyase</keyword>
<keyword evidence="8" id="KW-0944">Nitration</keyword>
<evidence type="ECO:0000256" key="12">
    <source>
        <dbReference type="ARBA" id="ARBA00030118"/>
    </source>
</evidence>
<dbReference type="PANTHER" id="PTHR21139">
    <property type="entry name" value="TRIOSEPHOSPHATE ISOMERASE"/>
    <property type="match status" value="1"/>
</dbReference>
<dbReference type="PANTHER" id="PTHR21139:SF24">
    <property type="entry name" value="TRIOSEPHOSPHATE ISOMERASE"/>
    <property type="match status" value="1"/>
</dbReference>
<comment type="subunit">
    <text evidence="5">Homodimer.</text>
</comment>
<comment type="pathway">
    <text evidence="11">Carbohydrate biosynthesis.</text>
</comment>
<evidence type="ECO:0000256" key="3">
    <source>
        <dbReference type="ARBA" id="ARBA00004104"/>
    </source>
</evidence>
<dbReference type="PROSITE" id="PS00171">
    <property type="entry name" value="TIM_1"/>
    <property type="match status" value="1"/>
</dbReference>
<dbReference type="SUPFAM" id="SSF51351">
    <property type="entry name" value="Triosephosphate isomerase (TIM)"/>
    <property type="match status" value="1"/>
</dbReference>
<evidence type="ECO:0000256" key="11">
    <source>
        <dbReference type="ARBA" id="ARBA00024331"/>
    </source>
</evidence>